<dbReference type="AlphaFoldDB" id="F0SP71"/>
<keyword evidence="2" id="KW-1185">Reference proteome</keyword>
<name>F0SP71_RUBBR</name>
<evidence type="ECO:0000313" key="2">
    <source>
        <dbReference type="Proteomes" id="UP000006860"/>
    </source>
</evidence>
<dbReference type="OrthoDB" id="286892at2"/>
<protein>
    <submittedName>
        <fullName evidence="1">Uncharacterized protein</fullName>
    </submittedName>
</protein>
<reference evidence="2" key="1">
    <citation type="submission" date="2011-02" db="EMBL/GenBank/DDBJ databases">
        <title>The complete genome of Planctomyces brasiliensis DSM 5305.</title>
        <authorList>
            <person name="Lucas S."/>
            <person name="Copeland A."/>
            <person name="Lapidus A."/>
            <person name="Bruce D."/>
            <person name="Goodwin L."/>
            <person name="Pitluck S."/>
            <person name="Kyrpides N."/>
            <person name="Mavromatis K."/>
            <person name="Pagani I."/>
            <person name="Ivanova N."/>
            <person name="Ovchinnikova G."/>
            <person name="Lu M."/>
            <person name="Detter J.C."/>
            <person name="Han C."/>
            <person name="Land M."/>
            <person name="Hauser L."/>
            <person name="Markowitz V."/>
            <person name="Cheng J.-F."/>
            <person name="Hugenholtz P."/>
            <person name="Woyke T."/>
            <person name="Wu D."/>
            <person name="Tindall B."/>
            <person name="Pomrenke H.G."/>
            <person name="Brambilla E."/>
            <person name="Klenk H.-P."/>
            <person name="Eisen J.A."/>
        </authorList>
    </citation>
    <scope>NUCLEOTIDE SEQUENCE [LARGE SCALE GENOMIC DNA]</scope>
    <source>
        <strain evidence="2">ATCC 49424 / DSM 5305 / JCM 21570 / NBRC 103401 / IFAM 1448</strain>
    </source>
</reference>
<evidence type="ECO:0000313" key="1">
    <source>
        <dbReference type="EMBL" id="ADY61174.1"/>
    </source>
</evidence>
<proteinExistence type="predicted"/>
<dbReference type="Proteomes" id="UP000006860">
    <property type="component" value="Chromosome"/>
</dbReference>
<dbReference type="RefSeq" id="WP_013629893.1">
    <property type="nucleotide sequence ID" value="NC_015174.1"/>
</dbReference>
<gene>
    <name evidence="1" type="ordered locus">Plabr_3577</name>
</gene>
<dbReference type="KEGG" id="pbs:Plabr_3577"/>
<organism evidence="1 2">
    <name type="scientific">Rubinisphaera brasiliensis (strain ATCC 49424 / DSM 5305 / JCM 21570 / IAM 15109 / NBRC 103401 / IFAM 1448)</name>
    <name type="common">Planctomyces brasiliensis</name>
    <dbReference type="NCBI Taxonomy" id="756272"/>
    <lineage>
        <taxon>Bacteria</taxon>
        <taxon>Pseudomonadati</taxon>
        <taxon>Planctomycetota</taxon>
        <taxon>Planctomycetia</taxon>
        <taxon>Planctomycetales</taxon>
        <taxon>Planctomycetaceae</taxon>
        <taxon>Rubinisphaera</taxon>
    </lineage>
</organism>
<dbReference type="eggNOG" id="ENOG5032ZT9">
    <property type="taxonomic scope" value="Bacteria"/>
</dbReference>
<dbReference type="HOGENOM" id="CLU_182259_0_0_0"/>
<accession>F0SP71</accession>
<sequence length="92" mass="10395">MNQDDMVLAEFLNKKVVLDMQSMFVCLGTLTGADHRYFILTDADVHDLRETTTTRERYVLDAHVHGINANRSRALIMKSEVVSLSLLDDVVA</sequence>
<dbReference type="EMBL" id="CP002546">
    <property type="protein sequence ID" value="ADY61174.1"/>
    <property type="molecule type" value="Genomic_DNA"/>
</dbReference>